<dbReference type="EMBL" id="CAJOBJ010183297">
    <property type="protein sequence ID" value="CAF4926238.1"/>
    <property type="molecule type" value="Genomic_DNA"/>
</dbReference>
<evidence type="ECO:0000313" key="2">
    <source>
        <dbReference type="Proteomes" id="UP000681720"/>
    </source>
</evidence>
<dbReference type="AlphaFoldDB" id="A0A8S3CKM0"/>
<comment type="caution">
    <text evidence="1">The sequence shown here is derived from an EMBL/GenBank/DDBJ whole genome shotgun (WGS) entry which is preliminary data.</text>
</comment>
<name>A0A8S3CKM0_9BILA</name>
<sequence length="40" mass="4373">MIVIVISGQVADRVRHRKMMSTTTVRKVQTIIGGVGSSLF</sequence>
<gene>
    <name evidence="1" type="ORF">GIL414_LOCUS53071</name>
</gene>
<feature type="non-terminal residue" evidence="1">
    <location>
        <position position="1"/>
    </location>
</feature>
<accession>A0A8S3CKM0</accession>
<organism evidence="1 2">
    <name type="scientific">Rotaria magnacalcarata</name>
    <dbReference type="NCBI Taxonomy" id="392030"/>
    <lineage>
        <taxon>Eukaryota</taxon>
        <taxon>Metazoa</taxon>
        <taxon>Spiralia</taxon>
        <taxon>Gnathifera</taxon>
        <taxon>Rotifera</taxon>
        <taxon>Eurotatoria</taxon>
        <taxon>Bdelloidea</taxon>
        <taxon>Philodinida</taxon>
        <taxon>Philodinidae</taxon>
        <taxon>Rotaria</taxon>
    </lineage>
</organism>
<reference evidence="1" key="1">
    <citation type="submission" date="2021-02" db="EMBL/GenBank/DDBJ databases">
        <authorList>
            <person name="Nowell W R."/>
        </authorList>
    </citation>
    <scope>NUCLEOTIDE SEQUENCE</scope>
</reference>
<evidence type="ECO:0000313" key="1">
    <source>
        <dbReference type="EMBL" id="CAF4926238.1"/>
    </source>
</evidence>
<dbReference type="Proteomes" id="UP000681720">
    <property type="component" value="Unassembled WGS sequence"/>
</dbReference>
<proteinExistence type="predicted"/>
<protein>
    <submittedName>
        <fullName evidence="1">Uncharacterized protein</fullName>
    </submittedName>
</protein>